<gene>
    <name evidence="1" type="ORF">IAA37_00665</name>
</gene>
<accession>A0A9D2MG53</accession>
<reference evidence="1" key="1">
    <citation type="journal article" date="2021" name="PeerJ">
        <title>Extensive microbial diversity within the chicken gut microbiome revealed by metagenomics and culture.</title>
        <authorList>
            <person name="Gilroy R."/>
            <person name="Ravi A."/>
            <person name="Getino M."/>
            <person name="Pursley I."/>
            <person name="Horton D.L."/>
            <person name="Alikhan N.F."/>
            <person name="Baker D."/>
            <person name="Gharbi K."/>
            <person name="Hall N."/>
            <person name="Watson M."/>
            <person name="Adriaenssens E.M."/>
            <person name="Foster-Nyarko E."/>
            <person name="Jarju S."/>
            <person name="Secka A."/>
            <person name="Antonio M."/>
            <person name="Oren A."/>
            <person name="Chaudhuri R.R."/>
            <person name="La Ragione R."/>
            <person name="Hildebrand F."/>
            <person name="Pallen M.J."/>
        </authorList>
    </citation>
    <scope>NUCLEOTIDE SEQUENCE</scope>
    <source>
        <strain evidence="1">CHK188-16595</strain>
    </source>
</reference>
<proteinExistence type="predicted"/>
<dbReference type="AlphaFoldDB" id="A0A9D2MG53"/>
<dbReference type="Proteomes" id="UP000823877">
    <property type="component" value="Unassembled WGS sequence"/>
</dbReference>
<organism evidence="1 2">
    <name type="scientific">Candidatus Eubacterium faecale</name>
    <dbReference type="NCBI Taxonomy" id="2838568"/>
    <lineage>
        <taxon>Bacteria</taxon>
        <taxon>Bacillati</taxon>
        <taxon>Bacillota</taxon>
        <taxon>Clostridia</taxon>
        <taxon>Eubacteriales</taxon>
        <taxon>Eubacteriaceae</taxon>
        <taxon>Eubacterium</taxon>
    </lineage>
</organism>
<comment type="caution">
    <text evidence="1">The sequence shown here is derived from an EMBL/GenBank/DDBJ whole genome shotgun (WGS) entry which is preliminary data.</text>
</comment>
<evidence type="ECO:0000313" key="2">
    <source>
        <dbReference type="Proteomes" id="UP000823877"/>
    </source>
</evidence>
<evidence type="ECO:0000313" key="1">
    <source>
        <dbReference type="EMBL" id="HJB74170.1"/>
    </source>
</evidence>
<reference evidence="1" key="2">
    <citation type="submission" date="2021-04" db="EMBL/GenBank/DDBJ databases">
        <authorList>
            <person name="Gilroy R."/>
        </authorList>
    </citation>
    <scope>NUCLEOTIDE SEQUENCE</scope>
    <source>
        <strain evidence="1">CHK188-16595</strain>
    </source>
</reference>
<sequence length="219" mass="25605">MKHNIFKNEKDYLFCVEKQSKDGFYFEAKARSLHSGDFYDVRFEGKRKYFFFILKNRQWHVYFMENDLNYHPSVFKSAEDLLRLESDIQSGRAQPDRFVYGAKVKKFRSRGGAKIDLPEPPFLFCPEVHTLDADFQKSRYHYTDAPKYLVAARKTKYANPESANSLYLFGCNKDSVYKNISSGVTICVTHTYENEKAVAVLKDKNRYGIIPLQHCLSVL</sequence>
<protein>
    <submittedName>
        <fullName evidence="1">Uncharacterized protein</fullName>
    </submittedName>
</protein>
<name>A0A9D2MG53_9FIRM</name>
<dbReference type="EMBL" id="DWXN01000002">
    <property type="protein sequence ID" value="HJB74170.1"/>
    <property type="molecule type" value="Genomic_DNA"/>
</dbReference>